<dbReference type="RefSeq" id="WP_188456310.1">
    <property type="nucleotide sequence ID" value="NZ_BMFR01000016.1"/>
</dbReference>
<sequence>MKKQLALNMVIVFFVLSGCSMLEDANNSLNYVNESTEYINNLRTFAEDAASLEGADLEARLEKLKGNIQDFLELEAPDFAANVHKELEAKSQVLLDATNNVLQSGEIAIDQLQQSEIFQTIGNITDLLNQIEQLGL</sequence>
<feature type="chain" id="PRO_5036711874" description="Lipoprotein" evidence="1">
    <location>
        <begin position="23"/>
        <end position="136"/>
    </location>
</feature>
<dbReference type="AlphaFoldDB" id="A0A917HLC7"/>
<keyword evidence="1" id="KW-0732">Signal</keyword>
<accession>A0A917HLC7</accession>
<evidence type="ECO:0008006" key="4">
    <source>
        <dbReference type="Google" id="ProtNLM"/>
    </source>
</evidence>
<dbReference type="PROSITE" id="PS51257">
    <property type="entry name" value="PROKAR_LIPOPROTEIN"/>
    <property type="match status" value="1"/>
</dbReference>
<organism evidence="2 3">
    <name type="scientific">Virgibacillus oceani</name>
    <dbReference type="NCBI Taxonomy" id="1479511"/>
    <lineage>
        <taxon>Bacteria</taxon>
        <taxon>Bacillati</taxon>
        <taxon>Bacillota</taxon>
        <taxon>Bacilli</taxon>
        <taxon>Bacillales</taxon>
        <taxon>Bacillaceae</taxon>
        <taxon>Virgibacillus</taxon>
    </lineage>
</organism>
<proteinExistence type="predicted"/>
<reference evidence="2" key="1">
    <citation type="journal article" date="2014" name="Int. J. Syst. Evol. Microbiol.">
        <title>Complete genome sequence of Corynebacterium casei LMG S-19264T (=DSM 44701T), isolated from a smear-ripened cheese.</title>
        <authorList>
            <consortium name="US DOE Joint Genome Institute (JGI-PGF)"/>
            <person name="Walter F."/>
            <person name="Albersmeier A."/>
            <person name="Kalinowski J."/>
            <person name="Ruckert C."/>
        </authorList>
    </citation>
    <scope>NUCLEOTIDE SEQUENCE</scope>
    <source>
        <strain evidence="2">CGMCC 1.12754</strain>
    </source>
</reference>
<reference evidence="2" key="2">
    <citation type="submission" date="2020-09" db="EMBL/GenBank/DDBJ databases">
        <authorList>
            <person name="Sun Q."/>
            <person name="Zhou Y."/>
        </authorList>
    </citation>
    <scope>NUCLEOTIDE SEQUENCE</scope>
    <source>
        <strain evidence="2">CGMCC 1.12754</strain>
    </source>
</reference>
<comment type="caution">
    <text evidence="2">The sequence shown here is derived from an EMBL/GenBank/DDBJ whole genome shotgun (WGS) entry which is preliminary data.</text>
</comment>
<name>A0A917HLC7_9BACI</name>
<dbReference type="Pfam" id="PF19903">
    <property type="entry name" value="DUF6376"/>
    <property type="match status" value="1"/>
</dbReference>
<evidence type="ECO:0000256" key="1">
    <source>
        <dbReference type="SAM" id="SignalP"/>
    </source>
</evidence>
<dbReference type="EMBL" id="BMFR01000016">
    <property type="protein sequence ID" value="GGG83393.1"/>
    <property type="molecule type" value="Genomic_DNA"/>
</dbReference>
<dbReference type="InterPro" id="IPR045956">
    <property type="entry name" value="DUF6376"/>
</dbReference>
<evidence type="ECO:0000313" key="2">
    <source>
        <dbReference type="EMBL" id="GGG83393.1"/>
    </source>
</evidence>
<gene>
    <name evidence="2" type="ORF">GCM10011398_31280</name>
</gene>
<protein>
    <recommendedName>
        <fullName evidence="4">Lipoprotein</fullName>
    </recommendedName>
</protein>
<dbReference type="Proteomes" id="UP000622860">
    <property type="component" value="Unassembled WGS sequence"/>
</dbReference>
<keyword evidence="3" id="KW-1185">Reference proteome</keyword>
<evidence type="ECO:0000313" key="3">
    <source>
        <dbReference type="Proteomes" id="UP000622860"/>
    </source>
</evidence>
<feature type="signal peptide" evidence="1">
    <location>
        <begin position="1"/>
        <end position="22"/>
    </location>
</feature>